<dbReference type="PROSITE" id="PS01031">
    <property type="entry name" value="SHSP"/>
    <property type="match status" value="1"/>
</dbReference>
<evidence type="ECO:0000313" key="7">
    <source>
        <dbReference type="Proteomes" id="UP001293593"/>
    </source>
</evidence>
<accession>A0AAE1MX96</accession>
<dbReference type="InterPro" id="IPR008978">
    <property type="entry name" value="HSP20-like_chaperone"/>
</dbReference>
<dbReference type="InterPro" id="IPR002068">
    <property type="entry name" value="A-crystallin/Hsp20_dom"/>
</dbReference>
<reference evidence="6" key="1">
    <citation type="submission" date="2023-10" db="EMBL/GenBank/DDBJ databases">
        <title>Chromosome-level genome of the transformable northern wattle, Acacia crassicarpa.</title>
        <authorList>
            <person name="Massaro I."/>
            <person name="Sinha N.R."/>
            <person name="Poethig S."/>
            <person name="Leichty A.R."/>
        </authorList>
    </citation>
    <scope>NUCLEOTIDE SEQUENCE</scope>
    <source>
        <strain evidence="6">Acra3RX</strain>
        <tissue evidence="6">Leaf</tissue>
    </source>
</reference>
<dbReference type="AlphaFoldDB" id="A0AAE1MX96"/>
<dbReference type="PANTHER" id="PTHR46733:SF4">
    <property type="entry name" value="HEAT SHOCK PROTEIN 21, CHLOROPLASTIC"/>
    <property type="match status" value="1"/>
</dbReference>
<name>A0AAE1MX96_9FABA</name>
<comment type="similarity">
    <text evidence="2 3">Belongs to the small heat shock protein (HSP20) family.</text>
</comment>
<feature type="domain" description="CS" evidence="5">
    <location>
        <begin position="252"/>
        <end position="354"/>
    </location>
</feature>
<evidence type="ECO:0000256" key="1">
    <source>
        <dbReference type="ARBA" id="ARBA00023016"/>
    </source>
</evidence>
<dbReference type="PANTHER" id="PTHR46733">
    <property type="entry name" value="26.5 KDA HEAT SHOCK PROTEIN, MITOCHONDRIAL"/>
    <property type="match status" value="1"/>
</dbReference>
<feature type="domain" description="SHSP" evidence="4">
    <location>
        <begin position="248"/>
        <end position="354"/>
    </location>
</feature>
<evidence type="ECO:0000256" key="3">
    <source>
        <dbReference type="RuleBase" id="RU003616"/>
    </source>
</evidence>
<dbReference type="PROSITE" id="PS51203">
    <property type="entry name" value="CS"/>
    <property type="match status" value="1"/>
</dbReference>
<gene>
    <name evidence="6" type="ORF">QN277_016766</name>
</gene>
<keyword evidence="1" id="KW-0346">Stress response</keyword>
<dbReference type="Gene3D" id="2.60.40.790">
    <property type="match status" value="1"/>
</dbReference>
<dbReference type="Proteomes" id="UP001293593">
    <property type="component" value="Unassembled WGS sequence"/>
</dbReference>
<dbReference type="CDD" id="cd06464">
    <property type="entry name" value="ACD_sHsps-like"/>
    <property type="match status" value="1"/>
</dbReference>
<evidence type="ECO:0000256" key="2">
    <source>
        <dbReference type="PROSITE-ProRule" id="PRU00285"/>
    </source>
</evidence>
<evidence type="ECO:0000259" key="5">
    <source>
        <dbReference type="PROSITE" id="PS51203"/>
    </source>
</evidence>
<organism evidence="6 7">
    <name type="scientific">Acacia crassicarpa</name>
    <name type="common">northern wattle</name>
    <dbReference type="NCBI Taxonomy" id="499986"/>
    <lineage>
        <taxon>Eukaryota</taxon>
        <taxon>Viridiplantae</taxon>
        <taxon>Streptophyta</taxon>
        <taxon>Embryophyta</taxon>
        <taxon>Tracheophyta</taxon>
        <taxon>Spermatophyta</taxon>
        <taxon>Magnoliopsida</taxon>
        <taxon>eudicotyledons</taxon>
        <taxon>Gunneridae</taxon>
        <taxon>Pentapetalae</taxon>
        <taxon>rosids</taxon>
        <taxon>fabids</taxon>
        <taxon>Fabales</taxon>
        <taxon>Fabaceae</taxon>
        <taxon>Caesalpinioideae</taxon>
        <taxon>mimosoid clade</taxon>
        <taxon>Acacieae</taxon>
        <taxon>Acacia</taxon>
    </lineage>
</organism>
<dbReference type="SUPFAM" id="SSF49764">
    <property type="entry name" value="HSP20-like chaperones"/>
    <property type="match status" value="1"/>
</dbReference>
<evidence type="ECO:0008006" key="8">
    <source>
        <dbReference type="Google" id="ProtNLM"/>
    </source>
</evidence>
<keyword evidence="7" id="KW-1185">Reference proteome</keyword>
<dbReference type="InterPro" id="IPR007052">
    <property type="entry name" value="CS_dom"/>
</dbReference>
<dbReference type="Pfam" id="PF00011">
    <property type="entry name" value="HSP20"/>
    <property type="match status" value="1"/>
</dbReference>
<sequence>MESETVRRRVHTIAAHFASKDDLSPTHLLPMNCSGSLNSVLRRCDNKIYFARQASASLGPFMRPTSLEEGSFTSPVHSSSKDDISLTHLQPMNSTVPRRCDNKIYFARQASASLGPFMRQSSLEEGSLTSHMAPKSCGVASETPCNVREPCFARPARAESNFQSSLTSSDATKSFRVAPETPCNNAREPYFARLTGTESNFSIISMGHPLVQSYDVLVPNPPSFARPGRLTAREDRLPSEKKTCGSEVSGVEWSPRMDVAESEGKYVMTVEVPGVSIKDIRVEVDDQKLSVKGKRSTSFWRVEGDPNGSFSSYHRREILYGPYEVVWPLPAGVNKDRVSAEFLDGFLQIVIPKL</sequence>
<proteinExistence type="inferred from homology"/>
<evidence type="ECO:0000259" key="4">
    <source>
        <dbReference type="PROSITE" id="PS01031"/>
    </source>
</evidence>
<dbReference type="EMBL" id="JAWXYG010000003">
    <property type="protein sequence ID" value="KAK4279000.1"/>
    <property type="molecule type" value="Genomic_DNA"/>
</dbReference>
<evidence type="ECO:0000313" key="6">
    <source>
        <dbReference type="EMBL" id="KAK4279000.1"/>
    </source>
</evidence>
<comment type="caution">
    <text evidence="6">The sequence shown here is derived from an EMBL/GenBank/DDBJ whole genome shotgun (WGS) entry which is preliminary data.</text>
</comment>
<protein>
    <recommendedName>
        <fullName evidence="8">SHSP domain-containing protein</fullName>
    </recommendedName>
</protein>
<dbReference type="InterPro" id="IPR044587">
    <property type="entry name" value="HSP21-like"/>
</dbReference>
<dbReference type="GO" id="GO:0009408">
    <property type="term" value="P:response to heat"/>
    <property type="evidence" value="ECO:0007669"/>
    <property type="project" value="InterPro"/>
</dbReference>